<dbReference type="InterPro" id="IPR000719">
    <property type="entry name" value="Prot_kinase_dom"/>
</dbReference>
<dbReference type="Proteomes" id="UP001152759">
    <property type="component" value="Chromosome 5"/>
</dbReference>
<dbReference type="PROSITE" id="PS50011">
    <property type="entry name" value="PROTEIN_KINASE_DOM"/>
    <property type="match status" value="1"/>
</dbReference>
<dbReference type="EMBL" id="OU963866">
    <property type="protein sequence ID" value="CAH0390180.1"/>
    <property type="molecule type" value="Genomic_DNA"/>
</dbReference>
<accession>A0A9P0AF09</accession>
<dbReference type="Gene3D" id="3.30.200.20">
    <property type="entry name" value="Phosphorylase Kinase, domain 1"/>
    <property type="match status" value="1"/>
</dbReference>
<protein>
    <recommendedName>
        <fullName evidence="3">Protein kinase domain-containing protein</fullName>
    </recommendedName>
</protein>
<comment type="similarity">
    <text evidence="1">Belongs to the protein kinase superfamily.</text>
</comment>
<dbReference type="SUPFAM" id="SSF48371">
    <property type="entry name" value="ARM repeat"/>
    <property type="match status" value="1"/>
</dbReference>
<evidence type="ECO:0000313" key="4">
    <source>
        <dbReference type="EMBL" id="CAH0390180.1"/>
    </source>
</evidence>
<dbReference type="PANTHER" id="PTHR12984:SF15">
    <property type="entry name" value="PROTEIN-ASSOCIATING WITH THE CARBOXYL-TERMINAL DOMAIN OF EZRIN"/>
    <property type="match status" value="1"/>
</dbReference>
<feature type="domain" description="Protein kinase" evidence="3">
    <location>
        <begin position="1"/>
        <end position="246"/>
    </location>
</feature>
<dbReference type="InterPro" id="IPR051177">
    <property type="entry name" value="CIK-Related_Protein"/>
</dbReference>
<organism evidence="4 5">
    <name type="scientific">Bemisia tabaci</name>
    <name type="common">Sweetpotato whitefly</name>
    <name type="synonym">Aleurodes tabaci</name>
    <dbReference type="NCBI Taxonomy" id="7038"/>
    <lineage>
        <taxon>Eukaryota</taxon>
        <taxon>Metazoa</taxon>
        <taxon>Ecdysozoa</taxon>
        <taxon>Arthropoda</taxon>
        <taxon>Hexapoda</taxon>
        <taxon>Insecta</taxon>
        <taxon>Pterygota</taxon>
        <taxon>Neoptera</taxon>
        <taxon>Paraneoptera</taxon>
        <taxon>Hemiptera</taxon>
        <taxon>Sternorrhyncha</taxon>
        <taxon>Aleyrodoidea</taxon>
        <taxon>Aleyrodidae</taxon>
        <taxon>Aleyrodinae</taxon>
        <taxon>Bemisia</taxon>
    </lineage>
</organism>
<sequence>MGNESSRNQLSGLVIDEKAFEVTDNWTLYSANYSSGSNPKVSVFIEASQHSSSLSPLHLFAKNLMLHRHPCILKYIASWTKSGKLYLATEDVRPLSHVINSLTSIQKCIGLYSILKALVFLHEQAKAAHLNVCKASIYVTADGSWKLGGLEFLKRFQDLTLSYLQETKSKRYIYGIAPNEDDCAPQPPTIIDQYAFGVLADEILEEKSNDQVPALKEFKDTCINCLRSGEPSERPSLSQVLRHPFFTHEFITVHNFLSELAIKTQDQKTEFFKSLAADLKVFPENLIASQLGSLLLSRLVLLDSAAQACLLPHLLTPRSDEYPESLFSDSVFSKFIVPKLLSIFCVRDSQVRLILLKYFKLFCSSFTQQQLQLQILPELLLGIKDTSDELVCATLHALADLVPVLGSAVVIGGKRSRIFADGRPKLWKEPEKDHESSKKSLESDLVSSEIITELMLHERPSPDGGEDLIQESQNCNSNSSHLLQESNDDDNEQWIDWESPQEKESSVGVVEKPRIAKKDSIDEIKSLGIFVKPKEVKPDEIDALFQDMEPVISKTPVAVISENGSSNKFDVASIEDQVEDGWADDIDDWGAVSDDNFESISDKIQEPSS</sequence>
<proteinExistence type="inferred from homology"/>
<evidence type="ECO:0000313" key="5">
    <source>
        <dbReference type="Proteomes" id="UP001152759"/>
    </source>
</evidence>
<evidence type="ECO:0000256" key="1">
    <source>
        <dbReference type="ARBA" id="ARBA00038349"/>
    </source>
</evidence>
<keyword evidence="5" id="KW-1185">Reference proteome</keyword>
<dbReference type="InterPro" id="IPR011989">
    <property type="entry name" value="ARM-like"/>
</dbReference>
<evidence type="ECO:0000259" key="3">
    <source>
        <dbReference type="PROSITE" id="PS50011"/>
    </source>
</evidence>
<dbReference type="PANTHER" id="PTHR12984">
    <property type="entry name" value="SCY1-RELATED S/T PROTEIN KINASE-LIKE"/>
    <property type="match status" value="1"/>
</dbReference>
<dbReference type="AlphaFoldDB" id="A0A9P0AF09"/>
<dbReference type="SUPFAM" id="SSF56112">
    <property type="entry name" value="Protein kinase-like (PK-like)"/>
    <property type="match status" value="1"/>
</dbReference>
<dbReference type="InterPro" id="IPR016024">
    <property type="entry name" value="ARM-type_fold"/>
</dbReference>
<feature type="region of interest" description="Disordered" evidence="2">
    <location>
        <begin position="460"/>
        <end position="489"/>
    </location>
</feature>
<name>A0A9P0AF09_BEMTA</name>
<dbReference type="InterPro" id="IPR011009">
    <property type="entry name" value="Kinase-like_dom_sf"/>
</dbReference>
<dbReference type="Gene3D" id="1.25.10.10">
    <property type="entry name" value="Leucine-rich Repeat Variant"/>
    <property type="match status" value="1"/>
</dbReference>
<feature type="compositionally biased region" description="Polar residues" evidence="2">
    <location>
        <begin position="470"/>
        <end position="485"/>
    </location>
</feature>
<dbReference type="Gene3D" id="1.10.510.10">
    <property type="entry name" value="Transferase(Phosphotransferase) domain 1"/>
    <property type="match status" value="1"/>
</dbReference>
<evidence type="ECO:0000256" key="2">
    <source>
        <dbReference type="SAM" id="MobiDB-lite"/>
    </source>
</evidence>
<dbReference type="KEGG" id="btab:109036561"/>
<reference evidence="4" key="1">
    <citation type="submission" date="2021-12" db="EMBL/GenBank/DDBJ databases">
        <authorList>
            <person name="King R."/>
        </authorList>
    </citation>
    <scope>NUCLEOTIDE SEQUENCE</scope>
</reference>
<dbReference type="GO" id="GO:0004672">
    <property type="term" value="F:protein kinase activity"/>
    <property type="evidence" value="ECO:0007669"/>
    <property type="project" value="InterPro"/>
</dbReference>
<gene>
    <name evidence="4" type="ORF">BEMITA_LOCUS8924</name>
</gene>
<dbReference type="GO" id="GO:0005524">
    <property type="term" value="F:ATP binding"/>
    <property type="evidence" value="ECO:0007669"/>
    <property type="project" value="InterPro"/>
</dbReference>